<comment type="similarity">
    <text evidence="7">Belongs to the DHHC palmitoyltransferase family.</text>
</comment>
<dbReference type="EC" id="2.3.1.225" evidence="7"/>
<dbReference type="Proteomes" id="UP001178507">
    <property type="component" value="Unassembled WGS sequence"/>
</dbReference>
<comment type="subcellular location">
    <subcellularLocation>
        <location evidence="1">Membrane</location>
        <topology evidence="1">Multi-pass membrane protein</topology>
    </subcellularLocation>
</comment>
<dbReference type="InterPro" id="IPR039859">
    <property type="entry name" value="PFA4/ZDH16/20/ERF2-like"/>
</dbReference>
<comment type="caution">
    <text evidence="9">The sequence shown here is derived from an EMBL/GenBank/DDBJ whole genome shotgun (WGS) entry which is preliminary data.</text>
</comment>
<keyword evidence="6 7" id="KW-0012">Acyltransferase</keyword>
<dbReference type="GO" id="GO:0019706">
    <property type="term" value="F:protein-cysteine S-palmitoyltransferase activity"/>
    <property type="evidence" value="ECO:0007669"/>
    <property type="project" value="UniProtKB-EC"/>
</dbReference>
<keyword evidence="4 7" id="KW-1133">Transmembrane helix</keyword>
<gene>
    <name evidence="9" type="ORF">EVOR1521_LOCUS2099</name>
</gene>
<dbReference type="InterPro" id="IPR001594">
    <property type="entry name" value="Palmitoyltrfase_DHHC"/>
</dbReference>
<dbReference type="AlphaFoldDB" id="A0AA36HMM5"/>
<evidence type="ECO:0000256" key="5">
    <source>
        <dbReference type="ARBA" id="ARBA00023136"/>
    </source>
</evidence>
<comment type="catalytic activity">
    <reaction evidence="7">
        <text>L-cysteinyl-[protein] + hexadecanoyl-CoA = S-hexadecanoyl-L-cysteinyl-[protein] + CoA</text>
        <dbReference type="Rhea" id="RHEA:36683"/>
        <dbReference type="Rhea" id="RHEA-COMP:10131"/>
        <dbReference type="Rhea" id="RHEA-COMP:11032"/>
        <dbReference type="ChEBI" id="CHEBI:29950"/>
        <dbReference type="ChEBI" id="CHEBI:57287"/>
        <dbReference type="ChEBI" id="CHEBI:57379"/>
        <dbReference type="ChEBI" id="CHEBI:74151"/>
        <dbReference type="EC" id="2.3.1.225"/>
    </reaction>
</comment>
<keyword evidence="2 7" id="KW-0808">Transferase</keyword>
<sequence length="249" mass="27161">MQIWWVPDPCGRNYVFIAQARNLGTCPKPSLLAASGLCGALALRSGVLLAWHEGTWTLAAWAHLACALSDPGAVPRGAAEALAPEELGDVRWCKHCQVAKPPRAHHCSTCQRCIRKMDHHCMWMNNCIGANNQKHFLLFLIYTSAHCLGVPLGVVCLLLRADEESPWYHVAHICGVAGLLLAGCVGRFCVQLLMEQLRHLSANQTGIELLQGTTGESRSFRATLQEVMGSAPSLRWLLPLPEPRGESAA</sequence>
<feature type="domain" description="Palmitoyltransferase DHHC" evidence="8">
    <location>
        <begin position="91"/>
        <end position="210"/>
    </location>
</feature>
<keyword evidence="10" id="KW-1185">Reference proteome</keyword>
<evidence type="ECO:0000256" key="3">
    <source>
        <dbReference type="ARBA" id="ARBA00022692"/>
    </source>
</evidence>
<dbReference type="Pfam" id="PF01529">
    <property type="entry name" value="DHHC"/>
    <property type="match status" value="1"/>
</dbReference>
<keyword evidence="5 7" id="KW-0472">Membrane</keyword>
<evidence type="ECO:0000256" key="4">
    <source>
        <dbReference type="ARBA" id="ARBA00022989"/>
    </source>
</evidence>
<organism evidence="9 10">
    <name type="scientific">Effrenium voratum</name>
    <dbReference type="NCBI Taxonomy" id="2562239"/>
    <lineage>
        <taxon>Eukaryota</taxon>
        <taxon>Sar</taxon>
        <taxon>Alveolata</taxon>
        <taxon>Dinophyceae</taxon>
        <taxon>Suessiales</taxon>
        <taxon>Symbiodiniaceae</taxon>
        <taxon>Effrenium</taxon>
    </lineage>
</organism>
<evidence type="ECO:0000256" key="7">
    <source>
        <dbReference type="RuleBase" id="RU079119"/>
    </source>
</evidence>
<comment type="domain">
    <text evidence="7">The DHHC domain is required for palmitoyltransferase activity.</text>
</comment>
<accession>A0AA36HMM5</accession>
<evidence type="ECO:0000256" key="6">
    <source>
        <dbReference type="ARBA" id="ARBA00023315"/>
    </source>
</evidence>
<dbReference type="EMBL" id="CAUJNA010000103">
    <property type="protein sequence ID" value="CAJ1371892.1"/>
    <property type="molecule type" value="Genomic_DNA"/>
</dbReference>
<dbReference type="GO" id="GO:0016020">
    <property type="term" value="C:membrane"/>
    <property type="evidence" value="ECO:0007669"/>
    <property type="project" value="UniProtKB-SubCell"/>
</dbReference>
<protein>
    <recommendedName>
        <fullName evidence="7">Palmitoyltransferase</fullName>
        <ecNumber evidence="7">2.3.1.225</ecNumber>
    </recommendedName>
</protein>
<proteinExistence type="inferred from homology"/>
<dbReference type="PANTHER" id="PTHR12246">
    <property type="entry name" value="PALMITOYLTRANSFERASE ZDHHC16"/>
    <property type="match status" value="1"/>
</dbReference>
<evidence type="ECO:0000256" key="1">
    <source>
        <dbReference type="ARBA" id="ARBA00004141"/>
    </source>
</evidence>
<feature type="transmembrane region" description="Helical" evidence="7">
    <location>
        <begin position="167"/>
        <end position="190"/>
    </location>
</feature>
<evidence type="ECO:0000313" key="9">
    <source>
        <dbReference type="EMBL" id="CAJ1371892.1"/>
    </source>
</evidence>
<reference evidence="9" key="1">
    <citation type="submission" date="2023-08" db="EMBL/GenBank/DDBJ databases">
        <authorList>
            <person name="Chen Y."/>
            <person name="Shah S."/>
            <person name="Dougan E. K."/>
            <person name="Thang M."/>
            <person name="Chan C."/>
        </authorList>
    </citation>
    <scope>NUCLEOTIDE SEQUENCE</scope>
</reference>
<evidence type="ECO:0000256" key="2">
    <source>
        <dbReference type="ARBA" id="ARBA00022679"/>
    </source>
</evidence>
<keyword evidence="3 7" id="KW-0812">Transmembrane</keyword>
<evidence type="ECO:0000259" key="8">
    <source>
        <dbReference type="Pfam" id="PF01529"/>
    </source>
</evidence>
<evidence type="ECO:0000313" key="10">
    <source>
        <dbReference type="Proteomes" id="UP001178507"/>
    </source>
</evidence>
<dbReference type="PROSITE" id="PS50216">
    <property type="entry name" value="DHHC"/>
    <property type="match status" value="1"/>
</dbReference>
<name>A0AA36HMM5_9DINO</name>
<feature type="transmembrane region" description="Helical" evidence="7">
    <location>
        <begin position="136"/>
        <end position="161"/>
    </location>
</feature>